<reference evidence="1 2" key="1">
    <citation type="submission" date="2019-12" db="EMBL/GenBank/DDBJ databases">
        <title>Genomic-based taxomic classification of the family Erythrobacteraceae.</title>
        <authorList>
            <person name="Xu L."/>
        </authorList>
    </citation>
    <scope>NUCLEOTIDE SEQUENCE [LARGE SCALE GENOMIC DNA]</scope>
    <source>
        <strain evidence="1 2">JCM 16677</strain>
    </source>
</reference>
<protein>
    <recommendedName>
        <fullName evidence="3">Porin</fullName>
    </recommendedName>
</protein>
<dbReference type="Proteomes" id="UP000446786">
    <property type="component" value="Unassembled WGS sequence"/>
</dbReference>
<proteinExistence type="predicted"/>
<comment type="caution">
    <text evidence="1">The sequence shown here is derived from an EMBL/GenBank/DDBJ whole genome shotgun (WGS) entry which is preliminary data.</text>
</comment>
<dbReference type="Pfam" id="PF09694">
    <property type="entry name" value="Gcw_chp"/>
    <property type="match status" value="1"/>
</dbReference>
<evidence type="ECO:0000313" key="1">
    <source>
        <dbReference type="EMBL" id="MXP31541.1"/>
    </source>
</evidence>
<dbReference type="OrthoDB" id="9793561at2"/>
<evidence type="ECO:0000313" key="2">
    <source>
        <dbReference type="Proteomes" id="UP000446786"/>
    </source>
</evidence>
<gene>
    <name evidence="1" type="ORF">GRI94_06875</name>
</gene>
<organism evidence="1 2">
    <name type="scientific">Parerythrobacter jejuensis</name>
    <dbReference type="NCBI Taxonomy" id="795812"/>
    <lineage>
        <taxon>Bacteria</taxon>
        <taxon>Pseudomonadati</taxon>
        <taxon>Pseudomonadota</taxon>
        <taxon>Alphaproteobacteria</taxon>
        <taxon>Sphingomonadales</taxon>
        <taxon>Erythrobacteraceae</taxon>
        <taxon>Parerythrobacter</taxon>
    </lineage>
</organism>
<evidence type="ECO:0008006" key="3">
    <source>
        <dbReference type="Google" id="ProtNLM"/>
    </source>
</evidence>
<dbReference type="InterPro" id="IPR010239">
    <property type="entry name" value="CHP02001"/>
</dbReference>
<accession>A0A845ART0</accession>
<dbReference type="EMBL" id="WTYE01000001">
    <property type="protein sequence ID" value="MXP31541.1"/>
    <property type="molecule type" value="Genomic_DNA"/>
</dbReference>
<sequence length="265" mass="27989">MVAVADAPSLDAIATPVTISEEVPTELVSLDNIERVSYIPPEETLSSNGDESGFELSGNVALVSDYRFRGVSFSDGDIALQGGIDLGHSSGFYVGTWASSISGGTAFGELELDVYAGWSGDITDGLTFDVGLLYYIYPTGDIPGVDTDYFEPYASVSTTIGPVGATLGVAYAWEQDSLGNQDNFYIYTDFEVAIPETPVTLTAHLGYTDGVFATDLSGNSIDWGIGASYAVTDSLSVGINYVDTEGPSIEDFTDAGIFFTIGYSM</sequence>
<dbReference type="AlphaFoldDB" id="A0A845ART0"/>
<dbReference type="NCBIfam" id="TIGR02001">
    <property type="entry name" value="gcw_chp"/>
    <property type="match status" value="1"/>
</dbReference>
<name>A0A845ART0_9SPHN</name>
<keyword evidence="2" id="KW-1185">Reference proteome</keyword>